<dbReference type="OMA" id="QMAAFTH"/>
<feature type="region of interest" description="Disordered" evidence="3">
    <location>
        <begin position="1"/>
        <end position="21"/>
    </location>
</feature>
<proteinExistence type="predicted"/>
<dbReference type="Proteomes" id="UP000683925">
    <property type="component" value="Unassembled WGS sequence"/>
</dbReference>
<accession>A0A8S1UZ48</accession>
<gene>
    <name evidence="4" type="ORF">POCTA_138.1.T0530069</name>
</gene>
<organism evidence="4 5">
    <name type="scientific">Paramecium octaurelia</name>
    <dbReference type="NCBI Taxonomy" id="43137"/>
    <lineage>
        <taxon>Eukaryota</taxon>
        <taxon>Sar</taxon>
        <taxon>Alveolata</taxon>
        <taxon>Ciliophora</taxon>
        <taxon>Intramacronucleata</taxon>
        <taxon>Oligohymenophorea</taxon>
        <taxon>Peniculida</taxon>
        <taxon>Parameciidae</taxon>
        <taxon>Paramecium</taxon>
    </lineage>
</organism>
<evidence type="ECO:0008006" key="6">
    <source>
        <dbReference type="Google" id="ProtNLM"/>
    </source>
</evidence>
<dbReference type="PANTHER" id="PTHR46093">
    <property type="entry name" value="ACYL-COA-BINDING DOMAIN-CONTAINING PROTEIN 5"/>
    <property type="match status" value="1"/>
</dbReference>
<keyword evidence="5" id="KW-1185">Reference proteome</keyword>
<evidence type="ECO:0000256" key="2">
    <source>
        <dbReference type="ARBA" id="ARBA00022737"/>
    </source>
</evidence>
<evidence type="ECO:0000256" key="1">
    <source>
        <dbReference type="ARBA" id="ARBA00022441"/>
    </source>
</evidence>
<feature type="compositionally biased region" description="Low complexity" evidence="3">
    <location>
        <begin position="1"/>
        <end position="20"/>
    </location>
</feature>
<protein>
    <recommendedName>
        <fullName evidence="6">Kelch motif family protein</fullName>
    </recommendedName>
</protein>
<dbReference type="AlphaFoldDB" id="A0A8S1UZ48"/>
<evidence type="ECO:0000313" key="4">
    <source>
        <dbReference type="EMBL" id="CAD8169162.1"/>
    </source>
</evidence>
<dbReference type="OrthoDB" id="4447at2759"/>
<evidence type="ECO:0000256" key="3">
    <source>
        <dbReference type="SAM" id="MobiDB-lite"/>
    </source>
</evidence>
<dbReference type="PANTHER" id="PTHR46093:SF18">
    <property type="entry name" value="FIBRONECTIN TYPE-III DOMAIN-CONTAINING PROTEIN"/>
    <property type="match status" value="1"/>
</dbReference>
<reference evidence="4" key="1">
    <citation type="submission" date="2021-01" db="EMBL/GenBank/DDBJ databases">
        <authorList>
            <consortium name="Genoscope - CEA"/>
            <person name="William W."/>
        </authorList>
    </citation>
    <scope>NUCLEOTIDE SEQUENCE</scope>
</reference>
<dbReference type="EMBL" id="CAJJDP010000053">
    <property type="protein sequence ID" value="CAD8169162.1"/>
    <property type="molecule type" value="Genomic_DNA"/>
</dbReference>
<sequence>MKKLKQLPQQQQSMRRSSSLVTVQQPQIEIIHFEKNASLTQSTFFKTFTEMPQMAAFTHQVSRIPSPKERLQVQLQHNKKQRETIINQSRERQENAMTEALSLTQKTKIRNYQKLKRRDQSPKKALELKPQQKVFQLPKLEAPIEQIMDTPTQLTFYFESQRLTRDIRTFKPSFTEQAAFTLFNDQLYLYGGIGGDGVRNQMLKYDIKFQIWQVVQGNGDHPKQGRAGLSVVQYKNKFIYFGGCGQFNPKLKLRECTNSIYEYTVSTMTWEKVHPQGDYIEPRRQHRACLVGPKWMLVYGGINSNEEVLSDTAVFNMEKQVWKLFKVKSPPVSCHAIVNISSQGKFQETIPTDIMPLDNIYSFGGKDADGNSVNVMRKLSYCSSNNTPLSWDQVETVGKGPYPMHNHTVEYLRKVQGIAVIGGLRDFIVNGTLESDEYYIFYPNLNLWQQVIAEGLKIPRCAHSTVLLSSKIAVFGGIGSERYLEPDVGFIETDQQQVLSRVTKDRIMHIHTPTIEEPSKMEFQLRKKRSMFYDESDVSDGYKPFKITLRKTTQARRSYLPNPQRKKVLMRYDIMIGFVKKVIQENLQILQNFDKFLERKMI</sequence>
<keyword evidence="1" id="KW-0880">Kelch repeat</keyword>
<dbReference type="Pfam" id="PF24681">
    <property type="entry name" value="Kelch_KLHDC2_KLHL20_DRC7"/>
    <property type="match status" value="1"/>
</dbReference>
<evidence type="ECO:0000313" key="5">
    <source>
        <dbReference type="Proteomes" id="UP000683925"/>
    </source>
</evidence>
<name>A0A8S1UZ48_PAROT</name>
<keyword evidence="2" id="KW-0677">Repeat</keyword>
<comment type="caution">
    <text evidence="4">The sequence shown here is derived from an EMBL/GenBank/DDBJ whole genome shotgun (WGS) entry which is preliminary data.</text>
</comment>